<name>A0AAN6XTY2_9PEZI</name>
<reference evidence="2" key="2">
    <citation type="submission" date="2023-05" db="EMBL/GenBank/DDBJ databases">
        <authorList>
            <consortium name="Lawrence Berkeley National Laboratory"/>
            <person name="Steindorff A."/>
            <person name="Hensen N."/>
            <person name="Bonometti L."/>
            <person name="Westerberg I."/>
            <person name="Brannstrom I.O."/>
            <person name="Guillou S."/>
            <person name="Cros-Aarteil S."/>
            <person name="Calhoun S."/>
            <person name="Haridas S."/>
            <person name="Kuo A."/>
            <person name="Mondo S."/>
            <person name="Pangilinan J."/>
            <person name="Riley R."/>
            <person name="Labutti K."/>
            <person name="Andreopoulos B."/>
            <person name="Lipzen A."/>
            <person name="Chen C."/>
            <person name="Yanf M."/>
            <person name="Daum C."/>
            <person name="Ng V."/>
            <person name="Clum A."/>
            <person name="Ohm R."/>
            <person name="Martin F."/>
            <person name="Silar P."/>
            <person name="Natvig D."/>
            <person name="Lalanne C."/>
            <person name="Gautier V."/>
            <person name="Ament-Velasquez S.L."/>
            <person name="Kruys A."/>
            <person name="Hutchinson M.I."/>
            <person name="Powell A.J."/>
            <person name="Barry K."/>
            <person name="Miller A.N."/>
            <person name="Grigoriev I.V."/>
            <person name="Debuchy R."/>
            <person name="Gladieux P."/>
            <person name="Thoren M.H."/>
            <person name="Johannesson H."/>
        </authorList>
    </citation>
    <scope>NUCLEOTIDE SEQUENCE</scope>
    <source>
        <strain evidence="2">PSN293</strain>
    </source>
</reference>
<proteinExistence type="predicted"/>
<sequence>MADSESETATQKFKLNPAAVIFGEATAKQREIISTMGGSPQPPLTPEEYLMSQKTLSRPGTKVYEDIRYFCLFHKDETEMLISACEVHHRQAVVSDTSGASPDVITVNAYAIASVYTPPQFRGQGMASFMLQRLQELVDQGGYEVGVLYSAIGGDFYGRLGWAAFDRRELVISLDVGQPEDDDDAVHLLSETEMPPLCERDCQLLSSKLEILAKAHDQNEPSHTVRHVSLLPTYEQMAFHMLRDTYMAEVLYTCRGLPRPDMYHGAITRDKRSWLYWDHGLPSPAYNVKLRILRIVTDPGDEAEKMVRDVELLLKAAVGEAARSGLEKVVVWEPDEVTVTAAMGVWDKEKDTADGQGQGNSKRVITNVVVEDRKDDDWSLPCLRWRGDDGGNKGRLTVWVDNQAFGWC</sequence>
<dbReference type="AlphaFoldDB" id="A0AAN6XTY2"/>
<evidence type="ECO:0000313" key="2">
    <source>
        <dbReference type="EMBL" id="KAK4206838.1"/>
    </source>
</evidence>
<keyword evidence="3" id="KW-1185">Reference proteome</keyword>
<dbReference type="Gene3D" id="3.40.630.30">
    <property type="match status" value="1"/>
</dbReference>
<dbReference type="Pfam" id="PF13527">
    <property type="entry name" value="Acetyltransf_9"/>
    <property type="match status" value="1"/>
</dbReference>
<accession>A0AAN6XTY2</accession>
<protein>
    <recommendedName>
        <fullName evidence="1">LYC1 C-terminal domain-containing protein</fullName>
    </recommendedName>
</protein>
<dbReference type="PANTHER" id="PTHR34815:SF4">
    <property type="entry name" value="N-ACETYLTRANSFERASE DOMAIN-CONTAINING PROTEIN"/>
    <property type="match status" value="1"/>
</dbReference>
<reference evidence="2" key="1">
    <citation type="journal article" date="2023" name="Mol. Phylogenet. Evol.">
        <title>Genome-scale phylogeny and comparative genomics of the fungal order Sordariales.</title>
        <authorList>
            <person name="Hensen N."/>
            <person name="Bonometti L."/>
            <person name="Westerberg I."/>
            <person name="Brannstrom I.O."/>
            <person name="Guillou S."/>
            <person name="Cros-Aarteil S."/>
            <person name="Calhoun S."/>
            <person name="Haridas S."/>
            <person name="Kuo A."/>
            <person name="Mondo S."/>
            <person name="Pangilinan J."/>
            <person name="Riley R."/>
            <person name="LaButti K."/>
            <person name="Andreopoulos B."/>
            <person name="Lipzen A."/>
            <person name="Chen C."/>
            <person name="Yan M."/>
            <person name="Daum C."/>
            <person name="Ng V."/>
            <person name="Clum A."/>
            <person name="Steindorff A."/>
            <person name="Ohm R.A."/>
            <person name="Martin F."/>
            <person name="Silar P."/>
            <person name="Natvig D.O."/>
            <person name="Lalanne C."/>
            <person name="Gautier V."/>
            <person name="Ament-Velasquez S.L."/>
            <person name="Kruys A."/>
            <person name="Hutchinson M.I."/>
            <person name="Powell A.J."/>
            <person name="Barry K."/>
            <person name="Miller A.N."/>
            <person name="Grigoriev I.V."/>
            <person name="Debuchy R."/>
            <person name="Gladieux P."/>
            <person name="Hiltunen Thoren M."/>
            <person name="Johannesson H."/>
        </authorList>
    </citation>
    <scope>NUCLEOTIDE SEQUENCE</scope>
    <source>
        <strain evidence="2">PSN293</strain>
    </source>
</reference>
<dbReference type="EMBL" id="MU858346">
    <property type="protein sequence ID" value="KAK4206838.1"/>
    <property type="molecule type" value="Genomic_DNA"/>
</dbReference>
<gene>
    <name evidence="2" type="ORF">QBC37DRAFT_114071</name>
</gene>
<organism evidence="2 3">
    <name type="scientific">Rhypophila decipiens</name>
    <dbReference type="NCBI Taxonomy" id="261697"/>
    <lineage>
        <taxon>Eukaryota</taxon>
        <taxon>Fungi</taxon>
        <taxon>Dikarya</taxon>
        <taxon>Ascomycota</taxon>
        <taxon>Pezizomycotina</taxon>
        <taxon>Sordariomycetes</taxon>
        <taxon>Sordariomycetidae</taxon>
        <taxon>Sordariales</taxon>
        <taxon>Naviculisporaceae</taxon>
        <taxon>Rhypophila</taxon>
    </lineage>
</organism>
<feature type="domain" description="LYC1 C-terminal" evidence="1">
    <location>
        <begin position="179"/>
        <end position="408"/>
    </location>
</feature>
<dbReference type="Proteomes" id="UP001301769">
    <property type="component" value="Unassembled WGS sequence"/>
</dbReference>
<dbReference type="Pfam" id="PF22998">
    <property type="entry name" value="GNAT_LYC1-like"/>
    <property type="match status" value="1"/>
</dbReference>
<comment type="caution">
    <text evidence="2">The sequence shown here is derived from an EMBL/GenBank/DDBJ whole genome shotgun (WGS) entry which is preliminary data.</text>
</comment>
<evidence type="ECO:0000259" key="1">
    <source>
        <dbReference type="Pfam" id="PF22998"/>
    </source>
</evidence>
<dbReference type="InterPro" id="IPR053013">
    <property type="entry name" value="LAT"/>
</dbReference>
<dbReference type="InterPro" id="IPR055100">
    <property type="entry name" value="GNAT_LYC1-like"/>
</dbReference>
<dbReference type="InterPro" id="IPR016181">
    <property type="entry name" value="Acyl_CoA_acyltransferase"/>
</dbReference>
<dbReference type="PANTHER" id="PTHR34815">
    <property type="entry name" value="LYSINE ACETYLTRANSFERASE"/>
    <property type="match status" value="1"/>
</dbReference>
<dbReference type="SUPFAM" id="SSF55729">
    <property type="entry name" value="Acyl-CoA N-acyltransferases (Nat)"/>
    <property type="match status" value="1"/>
</dbReference>
<evidence type="ECO:0000313" key="3">
    <source>
        <dbReference type="Proteomes" id="UP001301769"/>
    </source>
</evidence>